<evidence type="ECO:0000313" key="16">
    <source>
        <dbReference type="EMBL" id="PVH93205.1"/>
    </source>
</evidence>
<keyword evidence="8 11" id="KW-0460">Magnesium</keyword>
<evidence type="ECO:0000256" key="9">
    <source>
        <dbReference type="ARBA" id="ARBA00023052"/>
    </source>
</evidence>
<dbReference type="InterPro" id="IPR029061">
    <property type="entry name" value="THDP-binding"/>
</dbReference>
<dbReference type="Pfam" id="PF02775">
    <property type="entry name" value="TPP_enzyme_C"/>
    <property type="match status" value="1"/>
</dbReference>
<evidence type="ECO:0000256" key="5">
    <source>
        <dbReference type="ARBA" id="ARBA00014422"/>
    </source>
</evidence>
<keyword evidence="6 11" id="KW-0479">Metal-binding</keyword>
<sequence>MAQITLGRYLWERLHQVGIDTIFGCPGDFNLQSLDPIFQVKGLKWVGNQNELNAAYAADGYGRIKDIPGCLVTTHGVGELSALNGIAGAMSEHIKVIHVVGQTTRAMQENHMMIHHSIGYKPDHQVYQRASAELRFASAQLWNVETAPKEIDQTIRECFIQSGPVYIFLPLDLSAEKVSADLLNTPIDLSPVIDQSAQDEAVKAITTAISSAKHPIVLVDVLAKRFGASTEVRDLTKKLKVPIFSANMGKGIVDWTDENWMGVWNGEISTPGVKEEAKKNDLVITLGYLPADTNTAGFSRKLADESTIHINPSNVVVKGKTYPNTTIKSLLSALTAALPSTPQHTAIPKATLPPPREPLDKDATDITQSSLWPSIQAFLQPHDIILTETGTSTFGICDIPFPPHTTYETQIYYGSIGWATGATLGAEIARREMSEKTGIKGRTLLFTGDGSMAMTIQEVGTMIKAGLKNIIFVINNEGYTIERLIWGASEAYNDITPTSYAHLLPLYHHPSPSTSYHHAKTKSELAAILAKPELQDPPHLQLVEIVVPKLDTSWRLASTLAWRGKEHQEYLKREGFVDTYGGWGLDGGGEDGEDGEVKWS</sequence>
<dbReference type="InterPro" id="IPR012110">
    <property type="entry name" value="PDC/IPDC-like"/>
</dbReference>
<feature type="binding site" evidence="11">
    <location>
        <position position="449"/>
    </location>
    <ligand>
        <name>Mg(2+)</name>
        <dbReference type="ChEBI" id="CHEBI:18420"/>
    </ligand>
</feature>
<dbReference type="Pfam" id="PF00205">
    <property type="entry name" value="TPP_enzyme_M"/>
    <property type="match status" value="1"/>
</dbReference>
<evidence type="ECO:0000256" key="7">
    <source>
        <dbReference type="ARBA" id="ARBA00022793"/>
    </source>
</evidence>
<dbReference type="FunFam" id="3.40.50.970:FF:000019">
    <property type="entry name" value="Pyruvate decarboxylase isozyme"/>
    <property type="match status" value="1"/>
</dbReference>
<comment type="cofactor">
    <cofactor evidence="11">
        <name>Mg(2+)</name>
        <dbReference type="ChEBI" id="CHEBI:18420"/>
    </cofactor>
    <text evidence="11">Binds 1 Mg(2+) per subunit.</text>
</comment>
<evidence type="ECO:0000259" key="13">
    <source>
        <dbReference type="Pfam" id="PF00205"/>
    </source>
</evidence>
<evidence type="ECO:0000256" key="4">
    <source>
        <dbReference type="ARBA" id="ARBA00013202"/>
    </source>
</evidence>
<feature type="binding site" evidence="11">
    <location>
        <position position="478"/>
    </location>
    <ligand>
        <name>Mg(2+)</name>
        <dbReference type="ChEBI" id="CHEBI:18420"/>
    </ligand>
</feature>
<dbReference type="GO" id="GO:0005634">
    <property type="term" value="C:nucleus"/>
    <property type="evidence" value="ECO:0007669"/>
    <property type="project" value="TreeGrafter"/>
</dbReference>
<keyword evidence="17" id="KW-1185">Reference proteome</keyword>
<dbReference type="Gene3D" id="3.40.50.1220">
    <property type="entry name" value="TPP-binding domain"/>
    <property type="match status" value="1"/>
</dbReference>
<dbReference type="PANTHER" id="PTHR43452:SF30">
    <property type="entry name" value="PYRUVATE DECARBOXYLASE ISOZYME 1-RELATED"/>
    <property type="match status" value="1"/>
</dbReference>
<evidence type="ECO:0000256" key="2">
    <source>
        <dbReference type="ARBA" id="ARBA00001964"/>
    </source>
</evidence>
<dbReference type="GO" id="GO:0000949">
    <property type="term" value="P:aromatic amino acid family catabolic process to alcohol via Ehrlich pathway"/>
    <property type="evidence" value="ECO:0007669"/>
    <property type="project" value="TreeGrafter"/>
</dbReference>
<dbReference type="InterPro" id="IPR012001">
    <property type="entry name" value="Thiamin_PyroP_enz_TPP-bd_dom"/>
</dbReference>
<dbReference type="Proteomes" id="UP000244855">
    <property type="component" value="Unassembled WGS sequence"/>
</dbReference>
<keyword evidence="10" id="KW-0456">Lyase</keyword>
<dbReference type="PIRSF" id="PIRSF036565">
    <property type="entry name" value="Pyruvt_ip_decrb"/>
    <property type="match status" value="1"/>
</dbReference>
<organism evidence="16 17">
    <name type="scientific">Periconia macrospinosa</name>
    <dbReference type="NCBI Taxonomy" id="97972"/>
    <lineage>
        <taxon>Eukaryota</taxon>
        <taxon>Fungi</taxon>
        <taxon>Dikarya</taxon>
        <taxon>Ascomycota</taxon>
        <taxon>Pezizomycotina</taxon>
        <taxon>Dothideomycetes</taxon>
        <taxon>Pleosporomycetidae</taxon>
        <taxon>Pleosporales</taxon>
        <taxon>Massarineae</taxon>
        <taxon>Periconiaceae</taxon>
        <taxon>Periconia</taxon>
    </lineage>
</organism>
<dbReference type="GO" id="GO:0004737">
    <property type="term" value="F:pyruvate decarboxylase activity"/>
    <property type="evidence" value="ECO:0007669"/>
    <property type="project" value="UniProtKB-EC"/>
</dbReference>
<dbReference type="PANTHER" id="PTHR43452">
    <property type="entry name" value="PYRUVATE DECARBOXYLASE"/>
    <property type="match status" value="1"/>
</dbReference>
<dbReference type="InterPro" id="IPR047214">
    <property type="entry name" value="TPP_PDC_IPDC"/>
</dbReference>
<evidence type="ECO:0000256" key="3">
    <source>
        <dbReference type="ARBA" id="ARBA00007812"/>
    </source>
</evidence>
<dbReference type="OrthoDB" id="308383at2759"/>
<dbReference type="GO" id="GO:0000287">
    <property type="term" value="F:magnesium ion binding"/>
    <property type="evidence" value="ECO:0007669"/>
    <property type="project" value="InterPro"/>
</dbReference>
<dbReference type="SUPFAM" id="SSF52518">
    <property type="entry name" value="Thiamin diphosphate-binding fold (THDP-binding)"/>
    <property type="match status" value="2"/>
</dbReference>
<name>A0A2V1D5C5_9PLEO</name>
<reference evidence="16 17" key="1">
    <citation type="journal article" date="2018" name="Sci. Rep.">
        <title>Comparative genomics provides insights into the lifestyle and reveals functional heterogeneity of dark septate endophytic fungi.</title>
        <authorList>
            <person name="Knapp D.G."/>
            <person name="Nemeth J.B."/>
            <person name="Barry K."/>
            <person name="Hainaut M."/>
            <person name="Henrissat B."/>
            <person name="Johnson J."/>
            <person name="Kuo A."/>
            <person name="Lim J.H.P."/>
            <person name="Lipzen A."/>
            <person name="Nolan M."/>
            <person name="Ohm R.A."/>
            <person name="Tamas L."/>
            <person name="Grigoriev I.V."/>
            <person name="Spatafora J.W."/>
            <person name="Nagy L.G."/>
            <person name="Kovacs G.M."/>
        </authorList>
    </citation>
    <scope>NUCLEOTIDE SEQUENCE [LARGE SCALE GENOMIC DNA]</scope>
    <source>
        <strain evidence="16 17">DSE2036</strain>
    </source>
</reference>
<dbReference type="FunFam" id="3.40.50.970:FF:000024">
    <property type="entry name" value="Pyruvate decarboxylase isozyme"/>
    <property type="match status" value="1"/>
</dbReference>
<evidence type="ECO:0000256" key="6">
    <source>
        <dbReference type="ARBA" id="ARBA00022723"/>
    </source>
</evidence>
<proteinExistence type="inferred from homology"/>
<dbReference type="Pfam" id="PF02776">
    <property type="entry name" value="TPP_enzyme_N"/>
    <property type="match status" value="1"/>
</dbReference>
<evidence type="ECO:0000256" key="8">
    <source>
        <dbReference type="ARBA" id="ARBA00022842"/>
    </source>
</evidence>
<evidence type="ECO:0000256" key="12">
    <source>
        <dbReference type="RuleBase" id="RU362132"/>
    </source>
</evidence>
<dbReference type="EC" id="4.1.1.1" evidence="4"/>
<dbReference type="CDD" id="cd02005">
    <property type="entry name" value="TPP_PDC_IPDC"/>
    <property type="match status" value="1"/>
</dbReference>
<evidence type="ECO:0000259" key="15">
    <source>
        <dbReference type="Pfam" id="PF02776"/>
    </source>
</evidence>
<feature type="binding site" evidence="11">
    <location>
        <position position="476"/>
    </location>
    <ligand>
        <name>Mg(2+)</name>
        <dbReference type="ChEBI" id="CHEBI:18420"/>
    </ligand>
</feature>
<evidence type="ECO:0000313" key="17">
    <source>
        <dbReference type="Proteomes" id="UP000244855"/>
    </source>
</evidence>
<dbReference type="InterPro" id="IPR012000">
    <property type="entry name" value="Thiamin_PyroP_enz_cen_dom"/>
</dbReference>
<protein>
    <recommendedName>
        <fullName evidence="5">Pyruvate decarboxylase</fullName>
        <ecNumber evidence="4">4.1.1.1</ecNumber>
    </recommendedName>
</protein>
<evidence type="ECO:0000256" key="1">
    <source>
        <dbReference type="ARBA" id="ARBA00001041"/>
    </source>
</evidence>
<evidence type="ECO:0000256" key="11">
    <source>
        <dbReference type="PIRSR" id="PIRSR036565-2"/>
    </source>
</evidence>
<evidence type="ECO:0000256" key="10">
    <source>
        <dbReference type="ARBA" id="ARBA00023239"/>
    </source>
</evidence>
<gene>
    <name evidence="16" type="ORF">DM02DRAFT_604273</name>
</gene>
<comment type="catalytic activity">
    <reaction evidence="1">
        <text>a 2-oxocarboxylate + H(+) = an aldehyde + CO2</text>
        <dbReference type="Rhea" id="RHEA:11628"/>
        <dbReference type="ChEBI" id="CHEBI:15378"/>
        <dbReference type="ChEBI" id="CHEBI:16526"/>
        <dbReference type="ChEBI" id="CHEBI:17478"/>
        <dbReference type="ChEBI" id="CHEBI:35179"/>
        <dbReference type="EC" id="4.1.1.1"/>
    </reaction>
</comment>
<comment type="cofactor">
    <cofactor evidence="2">
        <name>thiamine diphosphate</name>
        <dbReference type="ChEBI" id="CHEBI:58937"/>
    </cofactor>
</comment>
<accession>A0A2V1D5C5</accession>
<dbReference type="SUPFAM" id="SSF52467">
    <property type="entry name" value="DHS-like NAD/FAD-binding domain"/>
    <property type="match status" value="1"/>
</dbReference>
<dbReference type="CDD" id="cd07038">
    <property type="entry name" value="TPP_PYR_PDC_IPDC_like"/>
    <property type="match status" value="1"/>
</dbReference>
<keyword evidence="16" id="KW-0670">Pyruvate</keyword>
<keyword evidence="7" id="KW-0210">Decarboxylase</keyword>
<dbReference type="GO" id="GO:0030976">
    <property type="term" value="F:thiamine pyrophosphate binding"/>
    <property type="evidence" value="ECO:0007669"/>
    <property type="project" value="InterPro"/>
</dbReference>
<dbReference type="AlphaFoldDB" id="A0A2V1D5C5"/>
<dbReference type="InterPro" id="IPR047213">
    <property type="entry name" value="TPP_PYR_PDC_IPDC-like"/>
</dbReference>
<dbReference type="InterPro" id="IPR029035">
    <property type="entry name" value="DHS-like_NAD/FAD-binding_dom"/>
</dbReference>
<feature type="domain" description="Thiamine pyrophosphate enzyme TPP-binding" evidence="14">
    <location>
        <begin position="400"/>
        <end position="483"/>
    </location>
</feature>
<dbReference type="STRING" id="97972.A0A2V1D5C5"/>
<dbReference type="Gene3D" id="3.40.50.970">
    <property type="match status" value="2"/>
</dbReference>
<feature type="domain" description="Thiamine pyrophosphate enzyme N-terminal TPP-binding" evidence="15">
    <location>
        <begin position="5"/>
        <end position="113"/>
    </location>
</feature>
<evidence type="ECO:0000259" key="14">
    <source>
        <dbReference type="Pfam" id="PF02775"/>
    </source>
</evidence>
<comment type="similarity">
    <text evidence="3 12">Belongs to the TPP enzyme family.</text>
</comment>
<keyword evidence="9 12" id="KW-0786">Thiamine pyrophosphate</keyword>
<dbReference type="GO" id="GO:0005829">
    <property type="term" value="C:cytosol"/>
    <property type="evidence" value="ECO:0007669"/>
    <property type="project" value="TreeGrafter"/>
</dbReference>
<feature type="domain" description="Thiamine pyrophosphate enzyme central" evidence="13">
    <location>
        <begin position="203"/>
        <end position="321"/>
    </location>
</feature>
<dbReference type="EMBL" id="KZ805606">
    <property type="protein sequence ID" value="PVH93205.1"/>
    <property type="molecule type" value="Genomic_DNA"/>
</dbReference>
<dbReference type="InterPro" id="IPR011766">
    <property type="entry name" value="TPP_enzyme_TPP-bd"/>
</dbReference>